<proteinExistence type="inferred from homology"/>
<evidence type="ECO:0000313" key="8">
    <source>
        <dbReference type="Proteomes" id="UP000294854"/>
    </source>
</evidence>
<dbReference type="GO" id="GO:0000287">
    <property type="term" value="F:magnesium ion binding"/>
    <property type="evidence" value="ECO:0007669"/>
    <property type="project" value="InterPro"/>
</dbReference>
<evidence type="ECO:0000256" key="2">
    <source>
        <dbReference type="ARBA" id="ARBA00012379"/>
    </source>
</evidence>
<sequence>MTRGFKVVKAYQGKDVKIPSRATKNAAGYDFESAADFTLPSIWKMDFIKILRTIRKEQPFSDGDAEKAKKILKPFLIPTGIKAYMAPNEVLILANRSSGPLKHGTILPNGIGVIDADYYDNESNEGEIFIQLINFGLFDRHIKKGERIGQGIFLNYLVADDEVSASSVRTGGFGSSDK</sequence>
<dbReference type="STRING" id="1122149.FD44_GL000720"/>
<dbReference type="InterPro" id="IPR036157">
    <property type="entry name" value="dUTPase-like_sf"/>
</dbReference>
<evidence type="ECO:0000256" key="5">
    <source>
        <dbReference type="ARBA" id="ARBA00047686"/>
    </source>
</evidence>
<comment type="catalytic activity">
    <reaction evidence="5">
        <text>dUTP + H2O = dUMP + diphosphate + H(+)</text>
        <dbReference type="Rhea" id="RHEA:10248"/>
        <dbReference type="ChEBI" id="CHEBI:15377"/>
        <dbReference type="ChEBI" id="CHEBI:15378"/>
        <dbReference type="ChEBI" id="CHEBI:33019"/>
        <dbReference type="ChEBI" id="CHEBI:61555"/>
        <dbReference type="ChEBI" id="CHEBI:246422"/>
        <dbReference type="EC" id="3.6.1.23"/>
    </reaction>
</comment>
<dbReference type="GO" id="GO:0046081">
    <property type="term" value="P:dUTP catabolic process"/>
    <property type="evidence" value="ECO:0007669"/>
    <property type="project" value="InterPro"/>
</dbReference>
<reference evidence="7 8" key="1">
    <citation type="journal article" date="2019" name="Appl. Microbiol. Biotechnol.">
        <title>Uncovering carbohydrate metabolism through a genotype-phenotype association study of 56 lactic acid bacteria genomes.</title>
        <authorList>
            <person name="Buron-Moles G."/>
            <person name="Chailyan A."/>
            <person name="Dolejs I."/>
            <person name="Forster J."/>
            <person name="Miks M.H."/>
        </authorList>
    </citation>
    <scope>NUCLEOTIDE SEQUENCE [LARGE SCALE GENOMIC DNA]</scope>
    <source>
        <strain evidence="7 8">ATCC 49373</strain>
    </source>
</reference>
<dbReference type="CDD" id="cd07557">
    <property type="entry name" value="trimeric_dUTPase"/>
    <property type="match status" value="1"/>
</dbReference>
<feature type="domain" description="dUTPase-like" evidence="6">
    <location>
        <begin position="74"/>
        <end position="176"/>
    </location>
</feature>
<comment type="similarity">
    <text evidence="1">Belongs to the dUTPase family.</text>
</comment>
<dbReference type="GO" id="GO:0006226">
    <property type="term" value="P:dUMP biosynthetic process"/>
    <property type="evidence" value="ECO:0007669"/>
    <property type="project" value="InterPro"/>
</dbReference>
<keyword evidence="8" id="KW-1185">Reference proteome</keyword>
<evidence type="ECO:0000259" key="6">
    <source>
        <dbReference type="Pfam" id="PF00692"/>
    </source>
</evidence>
<dbReference type="InterPro" id="IPR033704">
    <property type="entry name" value="dUTPase_trimeric"/>
</dbReference>
<dbReference type="PANTHER" id="PTHR11241">
    <property type="entry name" value="DEOXYURIDINE 5'-TRIPHOSPHATE NUCLEOTIDOHYDROLASE"/>
    <property type="match status" value="1"/>
</dbReference>
<keyword evidence="4" id="KW-0546">Nucleotide metabolism</keyword>
<dbReference type="Proteomes" id="UP000294854">
    <property type="component" value="Unassembled WGS sequence"/>
</dbReference>
<keyword evidence="3" id="KW-0378">Hydrolase</keyword>
<protein>
    <recommendedName>
        <fullName evidence="2">dUTP diphosphatase</fullName>
        <ecNumber evidence="2">3.6.1.23</ecNumber>
    </recommendedName>
</protein>
<dbReference type="AlphaFoldDB" id="A0A4R5NPE0"/>
<gene>
    <name evidence="7" type="ORF">C5L31_000214</name>
</gene>
<evidence type="ECO:0000256" key="1">
    <source>
        <dbReference type="ARBA" id="ARBA00006581"/>
    </source>
</evidence>
<dbReference type="OrthoDB" id="9809956at2"/>
<name>A0A4R5NPE0_9LACO</name>
<dbReference type="RefSeq" id="WP_010620510.1">
    <property type="nucleotide sequence ID" value="NZ_CP042371.1"/>
</dbReference>
<dbReference type="EC" id="3.6.1.23" evidence="2"/>
<organism evidence="7 8">
    <name type="scientific">Secundilactobacillus malefermentans</name>
    <dbReference type="NCBI Taxonomy" id="176292"/>
    <lineage>
        <taxon>Bacteria</taxon>
        <taxon>Bacillati</taxon>
        <taxon>Bacillota</taxon>
        <taxon>Bacilli</taxon>
        <taxon>Lactobacillales</taxon>
        <taxon>Lactobacillaceae</taxon>
        <taxon>Secundilactobacillus</taxon>
    </lineage>
</organism>
<dbReference type="PANTHER" id="PTHR11241:SF0">
    <property type="entry name" value="DEOXYURIDINE 5'-TRIPHOSPHATE NUCLEOTIDOHYDROLASE"/>
    <property type="match status" value="1"/>
</dbReference>
<comment type="caution">
    <text evidence="7">The sequence shown here is derived from an EMBL/GenBank/DDBJ whole genome shotgun (WGS) entry which is preliminary data.</text>
</comment>
<dbReference type="InterPro" id="IPR008181">
    <property type="entry name" value="dUTPase"/>
</dbReference>
<dbReference type="EMBL" id="PUFO01000047">
    <property type="protein sequence ID" value="TDG77820.1"/>
    <property type="molecule type" value="Genomic_DNA"/>
</dbReference>
<dbReference type="SUPFAM" id="SSF51283">
    <property type="entry name" value="dUTPase-like"/>
    <property type="match status" value="1"/>
</dbReference>
<evidence type="ECO:0000256" key="4">
    <source>
        <dbReference type="ARBA" id="ARBA00023080"/>
    </source>
</evidence>
<evidence type="ECO:0000256" key="3">
    <source>
        <dbReference type="ARBA" id="ARBA00022801"/>
    </source>
</evidence>
<dbReference type="Gene3D" id="2.70.40.10">
    <property type="match status" value="1"/>
</dbReference>
<accession>A0A4R5NPE0</accession>
<dbReference type="GO" id="GO:0004170">
    <property type="term" value="F:dUTP diphosphatase activity"/>
    <property type="evidence" value="ECO:0007669"/>
    <property type="project" value="UniProtKB-EC"/>
</dbReference>
<dbReference type="InterPro" id="IPR029054">
    <property type="entry name" value="dUTPase-like"/>
</dbReference>
<dbReference type="Pfam" id="PF00692">
    <property type="entry name" value="dUTPase"/>
    <property type="match status" value="1"/>
</dbReference>
<evidence type="ECO:0000313" key="7">
    <source>
        <dbReference type="EMBL" id="TDG77820.1"/>
    </source>
</evidence>